<evidence type="ECO:0000256" key="3">
    <source>
        <dbReference type="ARBA" id="ARBA00023237"/>
    </source>
</evidence>
<dbReference type="SUPFAM" id="SSF103088">
    <property type="entry name" value="OmpA-like"/>
    <property type="match status" value="1"/>
</dbReference>
<reference evidence="8 9" key="1">
    <citation type="submission" date="2014-07" db="EMBL/GenBank/DDBJ databases">
        <title>Genome of Chryseobacterium soli DSM 19298.</title>
        <authorList>
            <person name="Stropko S.J."/>
            <person name="Pipes S.E."/>
            <person name="Newman J."/>
        </authorList>
    </citation>
    <scope>NUCLEOTIDE SEQUENCE [LARGE SCALE GENOMIC DNA]</scope>
    <source>
        <strain evidence="8 9">DSM 19298</strain>
    </source>
</reference>
<evidence type="ECO:0000256" key="1">
    <source>
        <dbReference type="ARBA" id="ARBA00004442"/>
    </source>
</evidence>
<dbReference type="RefSeq" id="WP_034710688.1">
    <property type="nucleotide sequence ID" value="NZ_JPRH01000003.1"/>
</dbReference>
<comment type="caution">
    <text evidence="8">The sequence shown here is derived from an EMBL/GenBank/DDBJ whole genome shotgun (WGS) entry which is preliminary data.</text>
</comment>
<dbReference type="PROSITE" id="PS51257">
    <property type="entry name" value="PROKAR_LIPOPROTEIN"/>
    <property type="match status" value="1"/>
</dbReference>
<evidence type="ECO:0000256" key="5">
    <source>
        <dbReference type="SAM" id="MobiDB-lite"/>
    </source>
</evidence>
<dbReference type="PANTHER" id="PTHR30329">
    <property type="entry name" value="STATOR ELEMENT OF FLAGELLAR MOTOR COMPLEX"/>
    <property type="match status" value="1"/>
</dbReference>
<dbReference type="InterPro" id="IPR050330">
    <property type="entry name" value="Bact_OuterMem_StrucFunc"/>
</dbReference>
<dbReference type="InterPro" id="IPR006665">
    <property type="entry name" value="OmpA-like"/>
</dbReference>
<dbReference type="eggNOG" id="COG2885">
    <property type="taxonomic scope" value="Bacteria"/>
</dbReference>
<keyword evidence="3" id="KW-0998">Cell outer membrane</keyword>
<dbReference type="PRINTS" id="PR01023">
    <property type="entry name" value="NAFLGMOTY"/>
</dbReference>
<organism evidence="8 9">
    <name type="scientific">Chryseobacterium soli</name>
    <dbReference type="NCBI Taxonomy" id="445961"/>
    <lineage>
        <taxon>Bacteria</taxon>
        <taxon>Pseudomonadati</taxon>
        <taxon>Bacteroidota</taxon>
        <taxon>Flavobacteriia</taxon>
        <taxon>Flavobacteriales</taxon>
        <taxon>Weeksellaceae</taxon>
        <taxon>Chryseobacterium group</taxon>
        <taxon>Chryseobacterium</taxon>
    </lineage>
</organism>
<keyword evidence="6" id="KW-0732">Signal</keyword>
<dbReference type="Pfam" id="PF00691">
    <property type="entry name" value="OmpA"/>
    <property type="match status" value="1"/>
</dbReference>
<keyword evidence="9" id="KW-1185">Reference proteome</keyword>
<evidence type="ECO:0000313" key="9">
    <source>
        <dbReference type="Proteomes" id="UP000028705"/>
    </source>
</evidence>
<protein>
    <submittedName>
        <fullName evidence="8">Membrane protein</fullName>
    </submittedName>
</protein>
<proteinExistence type="predicted"/>
<evidence type="ECO:0000313" key="8">
    <source>
        <dbReference type="EMBL" id="KFF12955.1"/>
    </source>
</evidence>
<dbReference type="InterPro" id="IPR006664">
    <property type="entry name" value="OMP_bac"/>
</dbReference>
<dbReference type="PROSITE" id="PS01068">
    <property type="entry name" value="OMPA_1"/>
    <property type="match status" value="1"/>
</dbReference>
<dbReference type="InterPro" id="IPR039567">
    <property type="entry name" value="Gly-zipper"/>
</dbReference>
<dbReference type="PROSITE" id="PS51123">
    <property type="entry name" value="OMPA_2"/>
    <property type="match status" value="1"/>
</dbReference>
<dbReference type="GO" id="GO:0009279">
    <property type="term" value="C:cell outer membrane"/>
    <property type="evidence" value="ECO:0007669"/>
    <property type="project" value="UniProtKB-SubCell"/>
</dbReference>
<evidence type="ECO:0000256" key="2">
    <source>
        <dbReference type="ARBA" id="ARBA00023136"/>
    </source>
</evidence>
<dbReference type="CDD" id="cd07185">
    <property type="entry name" value="OmpA_C-like"/>
    <property type="match status" value="1"/>
</dbReference>
<dbReference type="Proteomes" id="UP000028705">
    <property type="component" value="Unassembled WGS sequence"/>
</dbReference>
<dbReference type="InterPro" id="IPR036737">
    <property type="entry name" value="OmpA-like_sf"/>
</dbReference>
<dbReference type="PANTHER" id="PTHR30329:SF21">
    <property type="entry name" value="LIPOPROTEIN YIAD-RELATED"/>
    <property type="match status" value="1"/>
</dbReference>
<accession>A0A086A8E1</accession>
<gene>
    <name evidence="8" type="ORF">IW15_09250</name>
</gene>
<dbReference type="OrthoDB" id="9782229at2"/>
<evidence type="ECO:0000259" key="7">
    <source>
        <dbReference type="PROSITE" id="PS51123"/>
    </source>
</evidence>
<dbReference type="AlphaFoldDB" id="A0A086A8E1"/>
<feature type="region of interest" description="Disordered" evidence="5">
    <location>
        <begin position="187"/>
        <end position="207"/>
    </location>
</feature>
<feature type="chain" id="PRO_5001802378" evidence="6">
    <location>
        <begin position="25"/>
        <end position="229"/>
    </location>
</feature>
<evidence type="ECO:0000256" key="6">
    <source>
        <dbReference type="SAM" id="SignalP"/>
    </source>
</evidence>
<evidence type="ECO:0000256" key="4">
    <source>
        <dbReference type="PROSITE-ProRule" id="PRU00473"/>
    </source>
</evidence>
<name>A0A086A8E1_9FLAO</name>
<dbReference type="PRINTS" id="PR01021">
    <property type="entry name" value="OMPADOMAIN"/>
</dbReference>
<dbReference type="Gene3D" id="3.30.1330.60">
    <property type="entry name" value="OmpA-like domain"/>
    <property type="match status" value="1"/>
</dbReference>
<dbReference type="InterPro" id="IPR006690">
    <property type="entry name" value="OMPA-like_CS"/>
</dbReference>
<comment type="subcellular location">
    <subcellularLocation>
        <location evidence="1">Cell outer membrane</location>
    </subcellularLocation>
</comment>
<feature type="signal peptide" evidence="6">
    <location>
        <begin position="1"/>
        <end position="24"/>
    </location>
</feature>
<keyword evidence="2 4" id="KW-0472">Membrane</keyword>
<dbReference type="STRING" id="445961.IW15_09250"/>
<dbReference type="EMBL" id="JPRH01000003">
    <property type="protein sequence ID" value="KFF12955.1"/>
    <property type="molecule type" value="Genomic_DNA"/>
</dbReference>
<dbReference type="Pfam" id="PF13488">
    <property type="entry name" value="Gly-zipper_Omp"/>
    <property type="match status" value="1"/>
</dbReference>
<sequence>MKFNKSYVGALFLSSALLLTSCEAVQNSNHQQRGTAAGVASGAVLGGILGNNVGKGGNGALGAVLGGIIGGVAGNVIGNKMDKQAKEIKETLPGAEVERVGDGIKVTMSESIVNFAFDSTNLTSVAQTNLDKLAQVLTNNPDTNINIYGHTDAKGTDAYNLNLSERRANAVKTYLSSKGIASSRMFAKGEGKSQPVATNDTEEGRAKNRRVEFAITANEKMINDAKQGQ</sequence>
<feature type="domain" description="OmpA-like" evidence="7">
    <location>
        <begin position="102"/>
        <end position="219"/>
    </location>
</feature>